<feature type="compositionally biased region" description="Low complexity" evidence="5">
    <location>
        <begin position="24"/>
        <end position="37"/>
    </location>
</feature>
<evidence type="ECO:0000313" key="6">
    <source>
        <dbReference type="EMBL" id="MQL86713.1"/>
    </source>
</evidence>
<evidence type="ECO:0000256" key="3">
    <source>
        <dbReference type="ARBA" id="ARBA00022490"/>
    </source>
</evidence>
<feature type="region of interest" description="Disordered" evidence="5">
    <location>
        <begin position="1"/>
        <end position="46"/>
    </location>
</feature>
<dbReference type="EMBL" id="NMUH01000921">
    <property type="protein sequence ID" value="MQL86713.1"/>
    <property type="molecule type" value="Genomic_DNA"/>
</dbReference>
<comment type="similarity">
    <text evidence="2">Belongs to the phosphatase 2A regulatory subunit B56 family.</text>
</comment>
<keyword evidence="7" id="KW-1185">Reference proteome</keyword>
<evidence type="ECO:0000256" key="2">
    <source>
        <dbReference type="ARBA" id="ARBA00009745"/>
    </source>
</evidence>
<reference evidence="6" key="1">
    <citation type="submission" date="2017-07" db="EMBL/GenBank/DDBJ databases">
        <title>Taro Niue Genome Assembly and Annotation.</title>
        <authorList>
            <person name="Atibalentja N."/>
            <person name="Keating K."/>
            <person name="Fields C.J."/>
        </authorList>
    </citation>
    <scope>NUCLEOTIDE SEQUENCE</scope>
    <source>
        <strain evidence="6">Niue_2</strain>
        <tissue evidence="6">Leaf</tissue>
    </source>
</reference>
<name>A0A843V1L5_COLES</name>
<proteinExistence type="inferred from homology"/>
<dbReference type="PANTHER" id="PTHR10257:SF31">
    <property type="entry name" value="SERINE_THREONINE PROTEIN PHOSPHATASE 2A 57 KDA REGULATORY SUBUNIT B' KAPPA ISOFORM"/>
    <property type="match status" value="1"/>
</dbReference>
<comment type="subcellular location">
    <subcellularLocation>
        <location evidence="1">Cytoplasm</location>
    </subcellularLocation>
</comment>
<evidence type="ECO:0000313" key="7">
    <source>
        <dbReference type="Proteomes" id="UP000652761"/>
    </source>
</evidence>
<dbReference type="Proteomes" id="UP000652761">
    <property type="component" value="Unassembled WGS sequence"/>
</dbReference>
<dbReference type="InterPro" id="IPR002554">
    <property type="entry name" value="PP2A_B56"/>
</dbReference>
<dbReference type="GO" id="GO:0007165">
    <property type="term" value="P:signal transduction"/>
    <property type="evidence" value="ECO:0007669"/>
    <property type="project" value="InterPro"/>
</dbReference>
<comment type="function">
    <text evidence="4">The B regulatory subunit might modulate substrate selectivity and catalytic activity, and also might direct the localization of the catalytic enzyme to a particular subcellular compartment.</text>
</comment>
<dbReference type="Gene3D" id="1.25.10.10">
    <property type="entry name" value="Leucine-rich Repeat Variant"/>
    <property type="match status" value="1"/>
</dbReference>
<organism evidence="6 7">
    <name type="scientific">Colocasia esculenta</name>
    <name type="common">Wild taro</name>
    <name type="synonym">Arum esculentum</name>
    <dbReference type="NCBI Taxonomy" id="4460"/>
    <lineage>
        <taxon>Eukaryota</taxon>
        <taxon>Viridiplantae</taxon>
        <taxon>Streptophyta</taxon>
        <taxon>Embryophyta</taxon>
        <taxon>Tracheophyta</taxon>
        <taxon>Spermatophyta</taxon>
        <taxon>Magnoliopsida</taxon>
        <taxon>Liliopsida</taxon>
        <taxon>Araceae</taxon>
        <taxon>Aroideae</taxon>
        <taxon>Colocasieae</taxon>
        <taxon>Colocasia</taxon>
    </lineage>
</organism>
<dbReference type="FunFam" id="1.25.10.10:FF:000041">
    <property type="entry name" value="Serine/threonine protein phosphatase 2A regulatory subunit"/>
    <property type="match status" value="1"/>
</dbReference>
<dbReference type="PIRSF" id="PIRSF028043">
    <property type="entry name" value="PP2A_B56"/>
    <property type="match status" value="1"/>
</dbReference>
<dbReference type="GO" id="GO:0005737">
    <property type="term" value="C:cytoplasm"/>
    <property type="evidence" value="ECO:0007669"/>
    <property type="project" value="UniProtKB-SubCell"/>
</dbReference>
<evidence type="ECO:0000256" key="4">
    <source>
        <dbReference type="PIRNR" id="PIRNR028043"/>
    </source>
</evidence>
<dbReference type="AlphaFoldDB" id="A0A843V1L5"/>
<gene>
    <name evidence="6" type="ORF">Taro_019254</name>
</gene>
<protein>
    <recommendedName>
        <fullName evidence="4">Serine/threonine protein phosphatase 2A regulatory subunit</fullName>
    </recommendedName>
</protein>
<sequence length="506" mass="57164">MWKQFLSKFPRKSSKSDATSDPLSSSCSNNAAASGNSIQRTSSLNAASNRPGAAVKRMSSAVFPSSVVTGIEPLLSFKDVPNQEKQNLFIGKLNLCCVVFDFSDPNKDPVEKDLKRQALMELLEYISSGTGRFSEQAIAASCKMFAANLFRVFPPNYRSGSLGGENDEDEPTFDPAWPHLQIVYDLLLKFIASSSLDTKVGKKHVDHAFILRLLDLFDSEDPRERDCLKTILHRIYGKFMVHRPFIRKAVSNIFYRFVFETEKHNGIAELLEVFGSVVSGFALPLKEEHKMFLRKALIPLHKSKTVGSYLQQLTYCVTQFIEKEPNLASVVIRGLLKFWPLTNSQKELMFLSELEEILEATNMIEFQKIMVPLSHRIGCCLNSSHFQVAERALFLWNNDHLVTLIAQNRQTILPIIFPALERNTRNHWNQAVLNVTLNVRKMFSEMDEELFLACQSKLAEEEEQRVATEEKRRLTWVHLETAAAAAAKRVTGNTPVLVSSLAANLS</sequence>
<dbReference type="GO" id="GO:0000159">
    <property type="term" value="C:protein phosphatase type 2A complex"/>
    <property type="evidence" value="ECO:0007669"/>
    <property type="project" value="UniProtKB-UniRule"/>
</dbReference>
<dbReference type="Pfam" id="PF01603">
    <property type="entry name" value="B56"/>
    <property type="match status" value="1"/>
</dbReference>
<comment type="caution">
    <text evidence="6">The sequence shown here is derived from an EMBL/GenBank/DDBJ whole genome shotgun (WGS) entry which is preliminary data.</text>
</comment>
<dbReference type="PANTHER" id="PTHR10257">
    <property type="entry name" value="SERINE/THREONINE PROTEIN PHOSPHATASE 2A PP2A REGULATORY SUBUNIT B"/>
    <property type="match status" value="1"/>
</dbReference>
<dbReference type="InterPro" id="IPR016024">
    <property type="entry name" value="ARM-type_fold"/>
</dbReference>
<accession>A0A843V1L5</accession>
<dbReference type="OrthoDB" id="10264446at2759"/>
<dbReference type="InterPro" id="IPR011989">
    <property type="entry name" value="ARM-like"/>
</dbReference>
<dbReference type="GO" id="GO:0019888">
    <property type="term" value="F:protein phosphatase regulator activity"/>
    <property type="evidence" value="ECO:0007669"/>
    <property type="project" value="UniProtKB-UniRule"/>
</dbReference>
<evidence type="ECO:0000256" key="5">
    <source>
        <dbReference type="SAM" id="MobiDB-lite"/>
    </source>
</evidence>
<evidence type="ECO:0000256" key="1">
    <source>
        <dbReference type="ARBA" id="ARBA00004496"/>
    </source>
</evidence>
<keyword evidence="3" id="KW-0963">Cytoplasm</keyword>
<dbReference type="SUPFAM" id="SSF48371">
    <property type="entry name" value="ARM repeat"/>
    <property type="match status" value="1"/>
</dbReference>